<protein>
    <submittedName>
        <fullName evidence="4">GNAT family N-acetyltransferase</fullName>
    </submittedName>
</protein>
<evidence type="ECO:0000259" key="3">
    <source>
        <dbReference type="PROSITE" id="PS51186"/>
    </source>
</evidence>
<dbReference type="CDD" id="cd04301">
    <property type="entry name" value="NAT_SF"/>
    <property type="match status" value="1"/>
</dbReference>
<evidence type="ECO:0000313" key="4">
    <source>
        <dbReference type="EMBL" id="WAL61033.1"/>
    </source>
</evidence>
<dbReference type="InterPro" id="IPR000182">
    <property type="entry name" value="GNAT_dom"/>
</dbReference>
<dbReference type="InterPro" id="IPR050832">
    <property type="entry name" value="Bact_Acetyltransf"/>
</dbReference>
<dbReference type="KEGG" id="tsin:OXH18_03255"/>
<proteinExistence type="predicted"/>
<dbReference type="Gene3D" id="3.40.630.30">
    <property type="match status" value="1"/>
</dbReference>
<dbReference type="PANTHER" id="PTHR43877:SF2">
    <property type="entry name" value="AMINOALKYLPHOSPHONATE N-ACETYLTRANSFERASE-RELATED"/>
    <property type="match status" value="1"/>
</dbReference>
<dbReference type="PROSITE" id="PS51186">
    <property type="entry name" value="GNAT"/>
    <property type="match status" value="2"/>
</dbReference>
<keyword evidence="5" id="KW-1185">Reference proteome</keyword>
<accession>A0A9E8ZD94</accession>
<feature type="domain" description="N-acetyltransferase" evidence="3">
    <location>
        <begin position="10"/>
        <end position="163"/>
    </location>
</feature>
<dbReference type="GO" id="GO:0016747">
    <property type="term" value="F:acyltransferase activity, transferring groups other than amino-acyl groups"/>
    <property type="evidence" value="ECO:0007669"/>
    <property type="project" value="InterPro"/>
</dbReference>
<dbReference type="RefSeq" id="WP_268610988.1">
    <property type="nucleotide sequence ID" value="NZ_CP113797.1"/>
</dbReference>
<feature type="domain" description="N-acetyltransferase" evidence="3">
    <location>
        <begin position="171"/>
        <end position="322"/>
    </location>
</feature>
<dbReference type="EMBL" id="CP113797">
    <property type="protein sequence ID" value="WAL61033.1"/>
    <property type="molecule type" value="Genomic_DNA"/>
</dbReference>
<keyword evidence="2" id="KW-0012">Acyltransferase</keyword>
<evidence type="ECO:0000313" key="5">
    <source>
        <dbReference type="Proteomes" id="UP001163152"/>
    </source>
</evidence>
<reference evidence="4" key="1">
    <citation type="submission" date="2022-12" db="EMBL/GenBank/DDBJ databases">
        <title>Polyphasic identification of a Novel Hot-Spring Cyanobacterium Ocullathermofonsia sinensis gen nov. sp. nov. and Genomic Insights on its Adaptations to the Thermal Habitat.</title>
        <authorList>
            <person name="Daroch M."/>
            <person name="Tang J."/>
            <person name="Jiang Y."/>
        </authorList>
    </citation>
    <scope>NUCLEOTIDE SEQUENCE</scope>
    <source>
        <strain evidence="4">PKUAC-SCTA174</strain>
    </source>
</reference>
<dbReference type="InterPro" id="IPR016181">
    <property type="entry name" value="Acyl_CoA_acyltransferase"/>
</dbReference>
<dbReference type="SUPFAM" id="SSF55729">
    <property type="entry name" value="Acyl-CoA N-acyltransferases (Nat)"/>
    <property type="match status" value="1"/>
</dbReference>
<dbReference type="PANTHER" id="PTHR43877">
    <property type="entry name" value="AMINOALKYLPHOSPHONATE N-ACETYLTRANSFERASE-RELATED-RELATED"/>
    <property type="match status" value="1"/>
</dbReference>
<dbReference type="Pfam" id="PF00583">
    <property type="entry name" value="Acetyltransf_1"/>
    <property type="match status" value="1"/>
</dbReference>
<name>A0A9E8ZD94_9CYAN</name>
<dbReference type="AlphaFoldDB" id="A0A9E8ZD94"/>
<keyword evidence="1" id="KW-0808">Transferase</keyword>
<sequence>MITLLARSYANERDLQPIADLLNTCEAIDREENYYSTIELQQQVTSPDCNPDRDLRLWYDNSGQLIAFGQLWIPSSALNTAGQVDSSLWFRVHPDFRCQGLEAEIITWAEAVLRDVAADGVPLKLLTPCRSQQQHSRTLLEQHGFTIERQFSRMRRSLHEPIPLLQLPNGFTLKTGTEFDFAAWVEMFNQTFVDHWNFHPLTIEEFKHEILNDPRYRPDLDLAAVAADGTYAAFCYGWIDPETNQQQNRLEGHISALGTRREFRRLGLGRAMLLAALRRLKAAGMEIASLNVDEQNSNQAQQLYHSVGFRPHHTTLHYSKCL</sequence>
<organism evidence="4 5">
    <name type="scientific">Thermocoleostomius sinensis A174</name>
    <dbReference type="NCBI Taxonomy" id="2016057"/>
    <lineage>
        <taxon>Bacteria</taxon>
        <taxon>Bacillati</taxon>
        <taxon>Cyanobacteriota</taxon>
        <taxon>Cyanophyceae</taxon>
        <taxon>Oculatellales</taxon>
        <taxon>Oculatellaceae</taxon>
        <taxon>Thermocoleostomius</taxon>
    </lineage>
</organism>
<evidence type="ECO:0000256" key="2">
    <source>
        <dbReference type="ARBA" id="ARBA00023315"/>
    </source>
</evidence>
<dbReference type="Proteomes" id="UP001163152">
    <property type="component" value="Chromosome"/>
</dbReference>
<gene>
    <name evidence="4" type="ORF">OXH18_03255</name>
</gene>
<evidence type="ECO:0000256" key="1">
    <source>
        <dbReference type="ARBA" id="ARBA00022679"/>
    </source>
</evidence>